<dbReference type="AlphaFoldDB" id="A0A915CXB4"/>
<proteinExistence type="predicted"/>
<evidence type="ECO:0000313" key="2">
    <source>
        <dbReference type="Proteomes" id="UP000887574"/>
    </source>
</evidence>
<keyword evidence="1" id="KW-0472">Membrane</keyword>
<keyword evidence="1" id="KW-0812">Transmembrane</keyword>
<dbReference type="Proteomes" id="UP000887574">
    <property type="component" value="Unplaced"/>
</dbReference>
<accession>A0A915CXB4</accession>
<evidence type="ECO:0000256" key="1">
    <source>
        <dbReference type="SAM" id="Phobius"/>
    </source>
</evidence>
<sequence length="116" mass="13350">MTQSVLKNSGDSREILEQMVKTLNGNCFPYSLIVIINCVFFSVLLFVRERNINWSADMQAVYINGTFSITPEPFAQVHVILAERSARVDNRGKWVFPVLFALLKNKSRTTYLKLFE</sequence>
<organism evidence="2 3">
    <name type="scientific">Ditylenchus dipsaci</name>
    <dbReference type="NCBI Taxonomy" id="166011"/>
    <lineage>
        <taxon>Eukaryota</taxon>
        <taxon>Metazoa</taxon>
        <taxon>Ecdysozoa</taxon>
        <taxon>Nematoda</taxon>
        <taxon>Chromadorea</taxon>
        <taxon>Rhabditida</taxon>
        <taxon>Tylenchina</taxon>
        <taxon>Tylenchomorpha</taxon>
        <taxon>Sphaerularioidea</taxon>
        <taxon>Anguinidae</taxon>
        <taxon>Anguininae</taxon>
        <taxon>Ditylenchus</taxon>
    </lineage>
</organism>
<evidence type="ECO:0000313" key="3">
    <source>
        <dbReference type="WBParaSite" id="jg13241"/>
    </source>
</evidence>
<reference evidence="3" key="1">
    <citation type="submission" date="2022-11" db="UniProtKB">
        <authorList>
            <consortium name="WormBaseParasite"/>
        </authorList>
    </citation>
    <scope>IDENTIFICATION</scope>
</reference>
<feature type="transmembrane region" description="Helical" evidence="1">
    <location>
        <begin position="28"/>
        <end position="47"/>
    </location>
</feature>
<dbReference type="WBParaSite" id="jg13241">
    <property type="protein sequence ID" value="jg13241"/>
    <property type="gene ID" value="jg13241"/>
</dbReference>
<keyword evidence="2" id="KW-1185">Reference proteome</keyword>
<keyword evidence="1" id="KW-1133">Transmembrane helix</keyword>
<name>A0A915CXB4_9BILA</name>
<protein>
    <submittedName>
        <fullName evidence="3">Uncharacterized protein</fullName>
    </submittedName>
</protein>